<dbReference type="SUPFAM" id="SSF50249">
    <property type="entry name" value="Nucleic acid-binding proteins"/>
    <property type="match status" value="1"/>
</dbReference>
<evidence type="ECO:0000313" key="6">
    <source>
        <dbReference type="Proteomes" id="UP000070457"/>
    </source>
</evidence>
<comment type="subcellular location">
    <subcellularLocation>
        <location evidence="1 3">Cytoplasm</location>
    </subcellularLocation>
</comment>
<dbReference type="InterPro" id="IPR002059">
    <property type="entry name" value="CSP_DNA-bd"/>
</dbReference>
<dbReference type="InterPro" id="IPR019844">
    <property type="entry name" value="CSD_CS"/>
</dbReference>
<evidence type="ECO:0000256" key="1">
    <source>
        <dbReference type="ARBA" id="ARBA00004496"/>
    </source>
</evidence>
<dbReference type="PROSITE" id="PS51857">
    <property type="entry name" value="CSD_2"/>
    <property type="match status" value="1"/>
</dbReference>
<comment type="caution">
    <text evidence="5">The sequence shown here is derived from an EMBL/GenBank/DDBJ whole genome shotgun (WGS) entry which is preliminary data.</text>
</comment>
<accession>A0A136LWL2</accession>
<dbReference type="Gene3D" id="2.40.50.140">
    <property type="entry name" value="Nucleic acid-binding proteins"/>
    <property type="match status" value="1"/>
</dbReference>
<keyword evidence="2" id="KW-0963">Cytoplasm</keyword>
<reference evidence="5 6" key="1">
    <citation type="submission" date="2015-02" db="EMBL/GenBank/DDBJ databases">
        <title>Improved understanding of the partial-nitritation anammox process through 23 genomes representing the majority of the microbial community.</title>
        <authorList>
            <person name="Speth D.R."/>
            <person name="In T Zandt M."/>
            <person name="Guerrero Cruz S."/>
            <person name="Jetten M.S."/>
            <person name="Dutilh B.E."/>
        </authorList>
    </citation>
    <scope>NUCLEOTIDE SEQUENCE [LARGE SCALE GENOMIC DNA]</scope>
    <source>
        <strain evidence="5">OLB20</strain>
    </source>
</reference>
<dbReference type="Proteomes" id="UP000070457">
    <property type="component" value="Unassembled WGS sequence"/>
</dbReference>
<dbReference type="InterPro" id="IPR012156">
    <property type="entry name" value="Cold_shock_CspA"/>
</dbReference>
<sequence>MAQGTVKTVTDRGFGFISTDESQKDIFFHEKSLTGDLQTRKLRVGDKVSFDIQENERGLNAANIELIEE</sequence>
<feature type="domain" description="CSD" evidence="4">
    <location>
        <begin position="1"/>
        <end position="66"/>
    </location>
</feature>
<evidence type="ECO:0000256" key="2">
    <source>
        <dbReference type="ARBA" id="ARBA00022490"/>
    </source>
</evidence>
<protein>
    <submittedName>
        <fullName evidence="5">Cold shock-like protein CspG</fullName>
    </submittedName>
</protein>
<dbReference type="InterPro" id="IPR012340">
    <property type="entry name" value="NA-bd_OB-fold"/>
</dbReference>
<dbReference type="Pfam" id="PF00313">
    <property type="entry name" value="CSD"/>
    <property type="match status" value="1"/>
</dbReference>
<dbReference type="GO" id="GO:0005737">
    <property type="term" value="C:cytoplasm"/>
    <property type="evidence" value="ECO:0007669"/>
    <property type="project" value="UniProtKB-SubCell"/>
</dbReference>
<dbReference type="PROSITE" id="PS00352">
    <property type="entry name" value="CSD_1"/>
    <property type="match status" value="1"/>
</dbReference>
<dbReference type="SMART" id="SM00357">
    <property type="entry name" value="CSP"/>
    <property type="match status" value="1"/>
</dbReference>
<dbReference type="CDD" id="cd04458">
    <property type="entry name" value="CSP_CDS"/>
    <property type="match status" value="1"/>
</dbReference>
<dbReference type="PIRSF" id="PIRSF002599">
    <property type="entry name" value="Cold_shock_A"/>
    <property type="match status" value="1"/>
</dbReference>
<evidence type="ECO:0000313" key="5">
    <source>
        <dbReference type="EMBL" id="KXK26044.1"/>
    </source>
</evidence>
<organism evidence="5 6">
    <name type="scientific">candidate division WS6 bacterium OLB20</name>
    <dbReference type="NCBI Taxonomy" id="1617426"/>
    <lineage>
        <taxon>Bacteria</taxon>
        <taxon>Candidatus Dojkabacteria</taxon>
    </lineage>
</organism>
<dbReference type="STRING" id="1617426.TR69_WS6001001337"/>
<evidence type="ECO:0000256" key="3">
    <source>
        <dbReference type="RuleBase" id="RU000408"/>
    </source>
</evidence>
<evidence type="ECO:0000259" key="4">
    <source>
        <dbReference type="PROSITE" id="PS51857"/>
    </source>
</evidence>
<dbReference type="AlphaFoldDB" id="A0A136LWL2"/>
<name>A0A136LWL2_9BACT</name>
<gene>
    <name evidence="5" type="primary">cspG</name>
    <name evidence="5" type="ORF">TR69_WS6001001337</name>
</gene>
<dbReference type="GO" id="GO:0003676">
    <property type="term" value="F:nucleic acid binding"/>
    <property type="evidence" value="ECO:0007669"/>
    <property type="project" value="InterPro"/>
</dbReference>
<dbReference type="InterPro" id="IPR011129">
    <property type="entry name" value="CSD"/>
</dbReference>
<proteinExistence type="predicted"/>
<dbReference type="EMBL" id="JYNZ01000005">
    <property type="protein sequence ID" value="KXK26044.1"/>
    <property type="molecule type" value="Genomic_DNA"/>
</dbReference>